<feature type="compositionally biased region" description="Basic and acidic residues" evidence="1">
    <location>
        <begin position="89"/>
        <end position="136"/>
    </location>
</feature>
<feature type="compositionally biased region" description="Basic residues" evidence="1">
    <location>
        <begin position="137"/>
        <end position="148"/>
    </location>
</feature>
<organism evidence="4">
    <name type="scientific">Rodentolepis nana</name>
    <name type="common">Dwarf tapeworm</name>
    <name type="synonym">Hymenolepis nana</name>
    <dbReference type="NCBI Taxonomy" id="102285"/>
    <lineage>
        <taxon>Eukaryota</taxon>
        <taxon>Metazoa</taxon>
        <taxon>Spiralia</taxon>
        <taxon>Lophotrochozoa</taxon>
        <taxon>Platyhelminthes</taxon>
        <taxon>Cestoda</taxon>
        <taxon>Eucestoda</taxon>
        <taxon>Cyclophyllidea</taxon>
        <taxon>Hymenolepididae</taxon>
        <taxon>Rodentolepis</taxon>
    </lineage>
</organism>
<dbReference type="EMBL" id="UZAE01007673">
    <property type="protein sequence ID" value="VDO02491.1"/>
    <property type="molecule type" value="Genomic_DNA"/>
</dbReference>
<dbReference type="Proteomes" id="UP000278807">
    <property type="component" value="Unassembled WGS sequence"/>
</dbReference>
<evidence type="ECO:0000313" key="3">
    <source>
        <dbReference type="Proteomes" id="UP000278807"/>
    </source>
</evidence>
<gene>
    <name evidence="2" type="ORF">HNAJ_LOCUS6631</name>
</gene>
<sequence length="367" mass="41237">MLITNKEEWPIMPESFISAERKRQRRVRNITKIEEDPAIQILSPPPGEESTVLSPSHLTEEEETTPLADLAVKIKRSSRRHSQSSQKQKKAEDSRVKRKPAEMPALKTEEEVSKKQEVPSSSIKDKKKGEDGEMKIAKRKKEHSVRKHALQEPEVVSEPKVEEQQQRHGVTEEKMEVDGQEGTFQPRSLRLRLSRQDDGNLTVVDENPTSLTQPQSAPKSPIKLRLSLSPTKPPEPPITSMAIEALVAAFPNVNLDTYDEIHPPLKKKSRTSTSIPTEKELLHTAMSILRSAEAKAKKAAGKSASPKNTKRYFVHRVLKELTKRVLNEACTSDTIPANLAQEVYNQLEPVLTNWVSVCAQYDSDSSA</sequence>
<proteinExistence type="predicted"/>
<feature type="region of interest" description="Disordered" evidence="1">
    <location>
        <begin position="28"/>
        <end position="222"/>
    </location>
</feature>
<reference evidence="4" key="1">
    <citation type="submission" date="2017-02" db="UniProtKB">
        <authorList>
            <consortium name="WormBaseParasite"/>
        </authorList>
    </citation>
    <scope>IDENTIFICATION</scope>
</reference>
<feature type="compositionally biased region" description="Polar residues" evidence="1">
    <location>
        <begin position="207"/>
        <end position="218"/>
    </location>
</feature>
<evidence type="ECO:0000313" key="4">
    <source>
        <dbReference type="WBParaSite" id="HNAJ_0000663501-mRNA-1"/>
    </source>
</evidence>
<evidence type="ECO:0000313" key="2">
    <source>
        <dbReference type="EMBL" id="VDO02491.1"/>
    </source>
</evidence>
<dbReference type="STRING" id="102285.A0A0R3THU4"/>
<protein>
    <submittedName>
        <fullName evidence="4">EOG090X0GP9</fullName>
    </submittedName>
</protein>
<keyword evidence="3" id="KW-1185">Reference proteome</keyword>
<feature type="compositionally biased region" description="Basic and acidic residues" evidence="1">
    <location>
        <begin position="157"/>
        <end position="177"/>
    </location>
</feature>
<reference evidence="2 3" key="2">
    <citation type="submission" date="2018-11" db="EMBL/GenBank/DDBJ databases">
        <authorList>
            <consortium name="Pathogen Informatics"/>
        </authorList>
    </citation>
    <scope>NUCLEOTIDE SEQUENCE [LARGE SCALE GENOMIC DNA]</scope>
</reference>
<evidence type="ECO:0000256" key="1">
    <source>
        <dbReference type="SAM" id="MobiDB-lite"/>
    </source>
</evidence>
<dbReference type="WBParaSite" id="HNAJ_0000663501-mRNA-1">
    <property type="protein sequence ID" value="HNAJ_0000663501-mRNA-1"/>
    <property type="gene ID" value="HNAJ_0000663501"/>
</dbReference>
<accession>A0A0R3THU4</accession>
<feature type="compositionally biased region" description="Basic residues" evidence="1">
    <location>
        <begin position="73"/>
        <end position="82"/>
    </location>
</feature>
<dbReference type="AlphaFoldDB" id="A0A0R3THU4"/>
<name>A0A0R3THU4_RODNA</name>